<evidence type="ECO:0000256" key="2">
    <source>
        <dbReference type="ARBA" id="ARBA00022737"/>
    </source>
</evidence>
<dbReference type="SMART" id="SM00248">
    <property type="entry name" value="ANK"/>
    <property type="match status" value="8"/>
</dbReference>
<dbReference type="InterPro" id="IPR036036">
    <property type="entry name" value="SOCS_box-like_dom_sf"/>
</dbReference>
<dbReference type="SMART" id="SM00969">
    <property type="entry name" value="SOCS_box"/>
    <property type="match status" value="1"/>
</dbReference>
<dbReference type="Pfam" id="PF12796">
    <property type="entry name" value="Ank_2"/>
    <property type="match status" value="2"/>
</dbReference>
<keyword evidence="3 4" id="KW-0040">ANK repeat</keyword>
<dbReference type="Pfam" id="PF13606">
    <property type="entry name" value="Ank_3"/>
    <property type="match status" value="1"/>
</dbReference>
<gene>
    <name evidence="7" type="ORF">VZT92_011396</name>
</gene>
<dbReference type="InterPro" id="IPR036770">
    <property type="entry name" value="Ankyrin_rpt-contain_sf"/>
</dbReference>
<dbReference type="InterPro" id="IPR002110">
    <property type="entry name" value="Ankyrin_rpt"/>
</dbReference>
<evidence type="ECO:0000256" key="5">
    <source>
        <dbReference type="SAM" id="MobiDB-lite"/>
    </source>
</evidence>
<comment type="caution">
    <text evidence="7">The sequence shown here is derived from an EMBL/GenBank/DDBJ whole genome shotgun (WGS) entry which is preliminary data.</text>
</comment>
<feature type="repeat" description="ANK" evidence="4">
    <location>
        <begin position="320"/>
        <end position="352"/>
    </location>
</feature>
<evidence type="ECO:0000313" key="8">
    <source>
        <dbReference type="Proteomes" id="UP001488805"/>
    </source>
</evidence>
<feature type="repeat" description="ANK" evidence="4">
    <location>
        <begin position="352"/>
        <end position="384"/>
    </location>
</feature>
<dbReference type="SUPFAM" id="SSF48403">
    <property type="entry name" value="Ankyrin repeat"/>
    <property type="match status" value="2"/>
</dbReference>
<dbReference type="Pfam" id="PF00023">
    <property type="entry name" value="Ank"/>
    <property type="match status" value="1"/>
</dbReference>
<proteinExistence type="predicted"/>
<dbReference type="PROSITE" id="PS50088">
    <property type="entry name" value="ANK_REPEAT"/>
    <property type="match status" value="7"/>
</dbReference>
<feature type="compositionally biased region" description="Pro residues" evidence="5">
    <location>
        <begin position="58"/>
        <end position="69"/>
    </location>
</feature>
<name>A0AAW1FBB1_ZOAVI</name>
<evidence type="ECO:0000256" key="4">
    <source>
        <dbReference type="PROSITE-ProRule" id="PRU00023"/>
    </source>
</evidence>
<dbReference type="Pfam" id="PF07525">
    <property type="entry name" value="SOCS_box"/>
    <property type="match status" value="1"/>
</dbReference>
<evidence type="ECO:0000256" key="3">
    <source>
        <dbReference type="ARBA" id="ARBA00023043"/>
    </source>
</evidence>
<evidence type="ECO:0000256" key="1">
    <source>
        <dbReference type="ARBA" id="ARBA00004906"/>
    </source>
</evidence>
<evidence type="ECO:0000313" key="7">
    <source>
        <dbReference type="EMBL" id="KAK9532013.1"/>
    </source>
</evidence>
<dbReference type="EMBL" id="JBCEZU010000089">
    <property type="protein sequence ID" value="KAK9532013.1"/>
    <property type="molecule type" value="Genomic_DNA"/>
</dbReference>
<reference evidence="7 8" key="1">
    <citation type="journal article" date="2024" name="Genome Biol. Evol.">
        <title>Chromosome-level genome assembly of the viviparous eelpout Zoarces viviparus.</title>
        <authorList>
            <person name="Fuhrmann N."/>
            <person name="Brasseur M.V."/>
            <person name="Bakowski C.E."/>
            <person name="Podsiadlowski L."/>
            <person name="Prost S."/>
            <person name="Krehenwinkel H."/>
            <person name="Mayer C."/>
        </authorList>
    </citation>
    <scope>NUCLEOTIDE SEQUENCE [LARGE SCALE GENOMIC DNA]</scope>
    <source>
        <strain evidence="7">NO-MEL_2022_Ind0_liver</strain>
    </source>
</reference>
<sequence>MNLDDYSVYSQLTDEELLQIAVERSLCDQSTSSSSAPVVLNPRQRLPEPPRHLNYIPPSQPPPPDPPDVPHCANPPTGQFLYEAPKRQLSHLQSLIMNGDAEALMALVGQKSSSLMAPDNEGWIALHEAAFYGQLQCVAILIRAHPDSVNRCTLKNQTALLLAAGQRNVSCVDFLLKNGADPNIANKDRETPLFTACEQPNEDIVDLLLRSGAQVNCCSIQGGSALHEACSYGQLKLCRMLLEAGAHLHTKNIYGIQPFFIAALHGHTDIIHLLAQEGADINGQAGDGASPLFEACKNGHVSAVNALLFLKADPNQSMKSGLLPLHVAVQNKHSRIVSTLIPMTSRVKILHSGISPLHIAAEKNSDDIMELLIESGFDVNTKLSEDRSMMYKDRRITALYFSVYNGNLQATEMLELTPTWTSSTRCSLPFPVAILLRMESLPMLKLLLDNGCDARPCFHCPYGQKSHRAVRTSSHPIEEMQVSRDAPMQHCIQFCEAVSSSYFCLAAGPIISMLLDYVSHVSLCSRLLEVLESCSDWALIKAKALPPHPLVQLCRLEIRRLVGVQRLKLICTLPLPMRLIRFLHYDITAHSPEVHCHEVAETQSDV</sequence>
<feature type="repeat" description="ANK" evidence="4">
    <location>
        <begin position="254"/>
        <end position="286"/>
    </location>
</feature>
<feature type="repeat" description="ANK" evidence="4">
    <location>
        <begin position="221"/>
        <end position="253"/>
    </location>
</feature>
<feature type="repeat" description="ANK" evidence="4">
    <location>
        <begin position="155"/>
        <end position="187"/>
    </location>
</feature>
<comment type="pathway">
    <text evidence="1">Protein modification; protein ubiquitination.</text>
</comment>
<dbReference type="PROSITE" id="PS50297">
    <property type="entry name" value="ANK_REP_REGION"/>
    <property type="match status" value="5"/>
</dbReference>
<organism evidence="7 8">
    <name type="scientific">Zoarces viviparus</name>
    <name type="common">Viviparous eelpout</name>
    <name type="synonym">Blennius viviparus</name>
    <dbReference type="NCBI Taxonomy" id="48416"/>
    <lineage>
        <taxon>Eukaryota</taxon>
        <taxon>Metazoa</taxon>
        <taxon>Chordata</taxon>
        <taxon>Craniata</taxon>
        <taxon>Vertebrata</taxon>
        <taxon>Euteleostomi</taxon>
        <taxon>Actinopterygii</taxon>
        <taxon>Neopterygii</taxon>
        <taxon>Teleostei</taxon>
        <taxon>Neoteleostei</taxon>
        <taxon>Acanthomorphata</taxon>
        <taxon>Eupercaria</taxon>
        <taxon>Perciformes</taxon>
        <taxon>Cottioidei</taxon>
        <taxon>Zoarcales</taxon>
        <taxon>Zoarcidae</taxon>
        <taxon>Zoarcinae</taxon>
        <taxon>Zoarces</taxon>
    </lineage>
</organism>
<dbReference type="Gene3D" id="1.25.40.20">
    <property type="entry name" value="Ankyrin repeat-containing domain"/>
    <property type="match status" value="3"/>
</dbReference>
<feature type="repeat" description="ANK" evidence="4">
    <location>
        <begin position="287"/>
        <end position="319"/>
    </location>
</feature>
<dbReference type="PROSITE" id="PS50225">
    <property type="entry name" value="SOCS"/>
    <property type="match status" value="1"/>
</dbReference>
<feature type="region of interest" description="Disordered" evidence="5">
    <location>
        <begin position="30"/>
        <end position="71"/>
    </location>
</feature>
<keyword evidence="2" id="KW-0677">Repeat</keyword>
<dbReference type="PANTHER" id="PTHR24198">
    <property type="entry name" value="ANKYRIN REPEAT AND PROTEIN KINASE DOMAIN-CONTAINING PROTEIN"/>
    <property type="match status" value="1"/>
</dbReference>
<dbReference type="SUPFAM" id="SSF158235">
    <property type="entry name" value="SOCS box-like"/>
    <property type="match status" value="1"/>
</dbReference>
<dbReference type="GO" id="GO:0035556">
    <property type="term" value="P:intracellular signal transduction"/>
    <property type="evidence" value="ECO:0007669"/>
    <property type="project" value="InterPro"/>
</dbReference>
<feature type="repeat" description="ANK" evidence="4">
    <location>
        <begin position="188"/>
        <end position="220"/>
    </location>
</feature>
<dbReference type="InterPro" id="IPR001496">
    <property type="entry name" value="SOCS_box"/>
</dbReference>
<keyword evidence="8" id="KW-1185">Reference proteome</keyword>
<dbReference type="PANTHER" id="PTHR24198:SF165">
    <property type="entry name" value="ANKYRIN REPEAT-CONTAINING PROTEIN-RELATED"/>
    <property type="match status" value="1"/>
</dbReference>
<protein>
    <recommendedName>
        <fullName evidence="6">SOCS box domain-containing protein</fullName>
    </recommendedName>
</protein>
<dbReference type="Proteomes" id="UP001488805">
    <property type="component" value="Unassembled WGS sequence"/>
</dbReference>
<dbReference type="AlphaFoldDB" id="A0AAW1FBB1"/>
<evidence type="ECO:0000259" key="6">
    <source>
        <dbReference type="PROSITE" id="PS50225"/>
    </source>
</evidence>
<feature type="domain" description="SOCS box" evidence="6">
    <location>
        <begin position="547"/>
        <end position="589"/>
    </location>
</feature>
<accession>A0AAW1FBB1</accession>
<dbReference type="Gene3D" id="1.10.750.20">
    <property type="entry name" value="SOCS box"/>
    <property type="match status" value="1"/>
</dbReference>
<dbReference type="FunFam" id="1.10.750.20:FF:000001">
    <property type="entry name" value="Ankyrin repeat and SOCS box containing 1"/>
    <property type="match status" value="1"/>
</dbReference>